<evidence type="ECO:0000259" key="10">
    <source>
        <dbReference type="PROSITE" id="PS51012"/>
    </source>
</evidence>
<dbReference type="InterPro" id="IPR000412">
    <property type="entry name" value="ABC_2_transport"/>
</dbReference>
<dbReference type="GO" id="GO:0015920">
    <property type="term" value="P:lipopolysaccharide transport"/>
    <property type="evidence" value="ECO:0007669"/>
    <property type="project" value="TreeGrafter"/>
</dbReference>
<organism evidence="11 12">
    <name type="scientific">Candidatus Curtissbacteria bacterium RIFCSPLOWO2_12_FULL_38_9</name>
    <dbReference type="NCBI Taxonomy" id="1797735"/>
    <lineage>
        <taxon>Bacteria</taxon>
        <taxon>Candidatus Curtissiibacteriota</taxon>
    </lineage>
</organism>
<proteinExistence type="inferred from homology"/>
<comment type="caution">
    <text evidence="11">The sequence shown here is derived from an EMBL/GenBank/DDBJ whole genome shotgun (WGS) entry which is preliminary data.</text>
</comment>
<evidence type="ECO:0000256" key="1">
    <source>
        <dbReference type="ARBA" id="ARBA00004429"/>
    </source>
</evidence>
<evidence type="ECO:0000256" key="7">
    <source>
        <dbReference type="ARBA" id="ARBA00022989"/>
    </source>
</evidence>
<dbReference type="AlphaFoldDB" id="A0A1F5IAP1"/>
<evidence type="ECO:0000256" key="5">
    <source>
        <dbReference type="ARBA" id="ARBA00022519"/>
    </source>
</evidence>
<keyword evidence="4 9" id="KW-1003">Cell membrane</keyword>
<dbReference type="Proteomes" id="UP000177300">
    <property type="component" value="Unassembled WGS sequence"/>
</dbReference>
<dbReference type="PANTHER" id="PTHR30413:SF8">
    <property type="entry name" value="TRANSPORT PERMEASE PROTEIN"/>
    <property type="match status" value="1"/>
</dbReference>
<keyword evidence="8 9" id="KW-0472">Membrane</keyword>
<dbReference type="GO" id="GO:0140359">
    <property type="term" value="F:ABC-type transporter activity"/>
    <property type="evidence" value="ECO:0007669"/>
    <property type="project" value="InterPro"/>
</dbReference>
<feature type="transmembrane region" description="Helical" evidence="9">
    <location>
        <begin position="67"/>
        <end position="86"/>
    </location>
</feature>
<dbReference type="GO" id="GO:0043190">
    <property type="term" value="C:ATP-binding cassette (ABC) transporter complex"/>
    <property type="evidence" value="ECO:0007669"/>
    <property type="project" value="InterPro"/>
</dbReference>
<evidence type="ECO:0000256" key="4">
    <source>
        <dbReference type="ARBA" id="ARBA00022475"/>
    </source>
</evidence>
<dbReference type="InterPro" id="IPR013525">
    <property type="entry name" value="ABC2_TM"/>
</dbReference>
<comment type="subcellular location">
    <subcellularLocation>
        <location evidence="1">Cell inner membrane</location>
        <topology evidence="1">Multi-pass membrane protein</topology>
    </subcellularLocation>
    <subcellularLocation>
        <location evidence="9">Cell membrane</location>
        <topology evidence="9">Multi-pass membrane protein</topology>
    </subcellularLocation>
</comment>
<sequence>MISYIKELISYRELLIALTKREIKIRYKQTTLGSAWAVLQPFSLMLIFSLVFGVFLGLESQGLPYPVFYYSALLTWLFFSTSMSFGSHSVINNSNLVAKVYFPRETLPLASLGAAVLDLMVASIIFVLMMAYYNIPLSFNLIYLIPIIFILILFTLSVVLFTSALVVIWRDLKFVVPLVVQIWMFASPIIYPVNKVPENLQFFYMLNPMAVVIENFRRVTLFAKEPVFSQILTAAVISVILFFISYYFFKIKEKSFADII</sequence>
<evidence type="ECO:0000313" key="12">
    <source>
        <dbReference type="Proteomes" id="UP000177300"/>
    </source>
</evidence>
<dbReference type="PROSITE" id="PS51012">
    <property type="entry name" value="ABC_TM2"/>
    <property type="match status" value="1"/>
</dbReference>
<protein>
    <recommendedName>
        <fullName evidence="9">Transport permease protein</fullName>
    </recommendedName>
</protein>
<dbReference type="EMBL" id="MFBY01000032">
    <property type="protein sequence ID" value="OGE13436.1"/>
    <property type="molecule type" value="Genomic_DNA"/>
</dbReference>
<feature type="domain" description="ABC transmembrane type-2" evidence="10">
    <location>
        <begin position="32"/>
        <end position="252"/>
    </location>
</feature>
<evidence type="ECO:0000256" key="9">
    <source>
        <dbReference type="RuleBase" id="RU361157"/>
    </source>
</evidence>
<feature type="transmembrane region" description="Helical" evidence="9">
    <location>
        <begin position="174"/>
        <end position="193"/>
    </location>
</feature>
<keyword evidence="3 9" id="KW-0813">Transport</keyword>
<evidence type="ECO:0000256" key="8">
    <source>
        <dbReference type="ARBA" id="ARBA00023136"/>
    </source>
</evidence>
<feature type="transmembrane region" description="Helical" evidence="9">
    <location>
        <begin position="227"/>
        <end position="249"/>
    </location>
</feature>
<keyword evidence="5" id="KW-0997">Cell inner membrane</keyword>
<dbReference type="Pfam" id="PF01061">
    <property type="entry name" value="ABC2_membrane"/>
    <property type="match status" value="1"/>
</dbReference>
<accession>A0A1F5IAP1</accession>
<feature type="transmembrane region" description="Helical" evidence="9">
    <location>
        <begin position="141"/>
        <end position="167"/>
    </location>
</feature>
<dbReference type="InterPro" id="IPR047817">
    <property type="entry name" value="ABC2_TM_bact-type"/>
</dbReference>
<evidence type="ECO:0000256" key="3">
    <source>
        <dbReference type="ARBA" id="ARBA00022448"/>
    </source>
</evidence>
<comment type="similarity">
    <text evidence="2 9">Belongs to the ABC-2 integral membrane protein family.</text>
</comment>
<name>A0A1F5IAP1_9BACT</name>
<evidence type="ECO:0000256" key="2">
    <source>
        <dbReference type="ARBA" id="ARBA00007783"/>
    </source>
</evidence>
<reference evidence="11 12" key="1">
    <citation type="journal article" date="2016" name="Nat. Commun.">
        <title>Thousands of microbial genomes shed light on interconnected biogeochemical processes in an aquifer system.</title>
        <authorList>
            <person name="Anantharaman K."/>
            <person name="Brown C.T."/>
            <person name="Hug L.A."/>
            <person name="Sharon I."/>
            <person name="Castelle C.J."/>
            <person name="Probst A.J."/>
            <person name="Thomas B.C."/>
            <person name="Singh A."/>
            <person name="Wilkins M.J."/>
            <person name="Karaoz U."/>
            <person name="Brodie E.L."/>
            <person name="Williams K.H."/>
            <person name="Hubbard S.S."/>
            <person name="Banfield J.F."/>
        </authorList>
    </citation>
    <scope>NUCLEOTIDE SEQUENCE [LARGE SCALE GENOMIC DNA]</scope>
</reference>
<keyword evidence="7 9" id="KW-1133">Transmembrane helix</keyword>
<keyword evidence="6 9" id="KW-0812">Transmembrane</keyword>
<gene>
    <name evidence="11" type="ORF">A3G14_05305</name>
</gene>
<feature type="transmembrane region" description="Helical" evidence="9">
    <location>
        <begin position="107"/>
        <end position="135"/>
    </location>
</feature>
<feature type="transmembrane region" description="Helical" evidence="9">
    <location>
        <begin position="30"/>
        <end position="55"/>
    </location>
</feature>
<dbReference type="PRINTS" id="PR00164">
    <property type="entry name" value="ABC2TRNSPORT"/>
</dbReference>
<evidence type="ECO:0000256" key="6">
    <source>
        <dbReference type="ARBA" id="ARBA00022692"/>
    </source>
</evidence>
<evidence type="ECO:0000313" key="11">
    <source>
        <dbReference type="EMBL" id="OGE13436.1"/>
    </source>
</evidence>
<dbReference type="PANTHER" id="PTHR30413">
    <property type="entry name" value="INNER MEMBRANE TRANSPORT PERMEASE"/>
    <property type="match status" value="1"/>
</dbReference>